<evidence type="ECO:0000313" key="1">
    <source>
        <dbReference type="EMBL" id="TKI67083.1"/>
    </source>
</evidence>
<protein>
    <submittedName>
        <fullName evidence="1">DUF1871 family protein</fullName>
    </submittedName>
</protein>
<gene>
    <name evidence="1" type="ORF">FC756_13680</name>
</gene>
<comment type="caution">
    <text evidence="1">The sequence shown here is derived from an EMBL/GenBank/DDBJ whole genome shotgun (WGS) entry which is preliminary data.</text>
</comment>
<dbReference type="AlphaFoldDB" id="A0A4V5TMS2"/>
<evidence type="ECO:0000313" key="2">
    <source>
        <dbReference type="Proteomes" id="UP000308744"/>
    </source>
</evidence>
<dbReference type="EMBL" id="SZPU01000053">
    <property type="protein sequence ID" value="TKI67083.1"/>
    <property type="molecule type" value="Genomic_DNA"/>
</dbReference>
<proteinExistence type="predicted"/>
<accession>A0A4V5TMS2</accession>
<dbReference type="Pfam" id="PF08958">
    <property type="entry name" value="DUF1871"/>
    <property type="match status" value="1"/>
</dbReference>
<dbReference type="Gene3D" id="1.10.340.20">
    <property type="entry name" value="Apc36109-like domain"/>
    <property type="match status" value="1"/>
</dbReference>
<sequence length="106" mass="12483">MARRGKNMLKRGNMEHYRIVKEVIDNWDPKPFLHYTPEDEYDPEIRMIVELLPTVTSVENLAVRIHEVFVKMFSVDEVFAIPNCFPIALEIYSKIKDLKSENQTSN</sequence>
<keyword evidence="2" id="KW-1185">Reference proteome</keyword>
<dbReference type="InterPro" id="IPR015053">
    <property type="entry name" value="DUF1871"/>
</dbReference>
<dbReference type="InterPro" id="IPR023162">
    <property type="entry name" value="Apc36109-like_dom_sf"/>
</dbReference>
<name>A0A4V5TMS2_9BACI</name>
<reference evidence="1 2" key="1">
    <citation type="submission" date="2019-04" db="EMBL/GenBank/DDBJ databases">
        <title>Lysinibacillus genome sequencing.</title>
        <authorList>
            <person name="Dunlap C."/>
        </authorList>
    </citation>
    <scope>NUCLEOTIDE SEQUENCE [LARGE SCALE GENOMIC DNA]</scope>
    <source>
        <strain evidence="1 2">CCTCC AB 2010389</strain>
    </source>
</reference>
<organism evidence="1 2">
    <name type="scientific">Lysinibacillus mangiferihumi</name>
    <dbReference type="NCBI Taxonomy" id="1130819"/>
    <lineage>
        <taxon>Bacteria</taxon>
        <taxon>Bacillati</taxon>
        <taxon>Bacillota</taxon>
        <taxon>Bacilli</taxon>
        <taxon>Bacillales</taxon>
        <taxon>Bacillaceae</taxon>
        <taxon>Lysinibacillus</taxon>
    </lineage>
</organism>
<dbReference type="Proteomes" id="UP000308744">
    <property type="component" value="Unassembled WGS sequence"/>
</dbReference>
<dbReference type="SUPFAM" id="SSF116922">
    <property type="entry name" value="YugE-like"/>
    <property type="match status" value="1"/>
</dbReference>